<accession>A0A2K2UF33</accession>
<protein>
    <submittedName>
        <fullName evidence="1">Addiction module toxin RelE</fullName>
    </submittedName>
</protein>
<sequence>MDYNFWFRAPRREGHRDLCRLDGSVRLRVLKALDKIAANPRPSSGSEPGYGKPLGNSGGTNLTGLFKVKLKRDGVRIVYKLEERDGVMLVIVIGMRTDDEVYREAARRKRAHGM</sequence>
<dbReference type="EMBL" id="PPEK01000001">
    <property type="protein sequence ID" value="PNV68750.1"/>
    <property type="molecule type" value="Genomic_DNA"/>
</dbReference>
<organism evidence="1 2">
    <name type="scientific">Enteroscipio rubneri</name>
    <dbReference type="NCBI Taxonomy" id="2070686"/>
    <lineage>
        <taxon>Bacteria</taxon>
        <taxon>Bacillati</taxon>
        <taxon>Actinomycetota</taxon>
        <taxon>Coriobacteriia</taxon>
        <taxon>Eggerthellales</taxon>
        <taxon>Eggerthellaceae</taxon>
        <taxon>Enteroscipio</taxon>
    </lineage>
</organism>
<proteinExistence type="predicted"/>
<dbReference type="SUPFAM" id="SSF143011">
    <property type="entry name" value="RelE-like"/>
    <property type="match status" value="1"/>
</dbReference>
<reference evidence="2" key="1">
    <citation type="submission" date="2018-01" db="EMBL/GenBank/DDBJ databases">
        <title>Rubneribacter badeniensis gen. nov., sp. nov., and Colonibacter rubneri, gen. nov., sp. nov., WGS of new members of the Eggerthellaceae.</title>
        <authorList>
            <person name="Danylec N."/>
            <person name="Stoll D.A."/>
            <person name="Doetsch A."/>
            <person name="Kulling S.E."/>
            <person name="Huch M."/>
        </authorList>
    </citation>
    <scope>NUCLEOTIDE SEQUENCE [LARGE SCALE GENOMIC DNA]</scope>
    <source>
        <strain evidence="2">ResAG-96</strain>
    </source>
</reference>
<dbReference type="OrthoDB" id="362883at2"/>
<dbReference type="AlphaFoldDB" id="A0A2K2UF33"/>
<dbReference type="Gene3D" id="3.30.2310.20">
    <property type="entry name" value="RelE-like"/>
    <property type="match status" value="1"/>
</dbReference>
<evidence type="ECO:0000313" key="1">
    <source>
        <dbReference type="EMBL" id="PNV68750.1"/>
    </source>
</evidence>
<dbReference type="Proteomes" id="UP000236197">
    <property type="component" value="Unassembled WGS sequence"/>
</dbReference>
<evidence type="ECO:0000313" key="2">
    <source>
        <dbReference type="Proteomes" id="UP000236197"/>
    </source>
</evidence>
<comment type="caution">
    <text evidence="1">The sequence shown here is derived from an EMBL/GenBank/DDBJ whole genome shotgun (WGS) entry which is preliminary data.</text>
</comment>
<name>A0A2K2UF33_9ACTN</name>
<keyword evidence="2" id="KW-1185">Reference proteome</keyword>
<gene>
    <name evidence="1" type="ORF">C2L71_01885</name>
</gene>
<dbReference type="InterPro" id="IPR035093">
    <property type="entry name" value="RelE/ParE_toxin_dom_sf"/>
</dbReference>